<feature type="compositionally biased region" description="Basic and acidic residues" evidence="4">
    <location>
        <begin position="222"/>
        <end position="239"/>
    </location>
</feature>
<dbReference type="InterPro" id="IPR002110">
    <property type="entry name" value="Ankyrin_rpt"/>
</dbReference>
<sequence length="1511" mass="165574">MNLERPTMDGCGQQPLFLGSTSGWSGISSPQQATVQAGAPSEHYGRPLSLSICISDSGHEILRPKPRRCVLCRELKGLREMSSGVEAARSRDEGVNFILRRAVAFVAPAPMRDWQEAKLRDDYYERSSTLEDKSRCGAPPASAAKDDGRGDEAKPAPPSNPGGEHRQAAKDVAHRTVIYFGDSNPRQREDKPIWQPPPPPPFSPEASCVRLSARSNGSSPEDAPRKDDDGLLDREREDADAAVTRDSAPANDDPGKVAHEIVVNVSPSREDVLRIEEEESQLEDYWSLPGDTSGFKADWSFVQQWRLRGPSGGNSREIYCPPYSKDFTENSPKSGVHDMVHMIPERDTDSVAPTPTPQHPRHSQHHHLSLHELRALQRRPECTGNSSSSDENRSSGHASMSDTGGHTSSSSPPHRHHRSHSPQQLNAVPEDDRLSASVTQRNGKSRSGQSRNRHRATPAKLQVPWSGSGLEDIKLAIQQLTMRSHKSSSTYSSLSGSESSEPAVRRLMRHSSLETINTNVTSADEFVWVDSHNRLVELQQLPWTHHDVLRVLQNGRTREHMEQVSMETIPRLSYLLQRALVRIGRETQRLAKPVGLCSKHEVYSAFKIVLCPALADSCTKACLRAAAMFAVSGDQLKQSKASRSGLQLPVGRFLRWMSDVRLGRMIHEYAAIYLTAGIENLLEEILLQCVPTEPHTTLTATMLEHAIANSGDLWGLLQPYAHLNAGRTASGALAMPRWASVSSLNSSSSSRSGRDAAGSALEPSLLTTCVGSMSELIDLISKVAHAGRCPVPLTTRALHALFYYMRCSQLEHGERGSGIQELAYERAYVVLPPLVEWLRVAAAHAEHRHGLVVDQDDINQAARLLLPGVDCPVRPISSEEVAVCSKRIDDAEYVRLLTIDMAFKMLTSGRADLIAQAMPLLPSTKINTVNDVGFTALMLACINGDESAVTALLDAGADLNVESPSPTTSAQSSNTPSKMPLASNVPNIRSPPVNQSAMMTPSKASPSASLSSGSPGGPAGAVPGGGMCYAPAGFNAETQHWTALTYAALLGHCSIARILLERGAAVEGGAKLSEDKCTVTPLQAATASGNNEMVALLLAHGAQPFLSTLIKDSFSYSGSAQRGCYSAISVATAHGQRSCLHQLLSHPLNFSAKRGEKEILSLEEILAEGNAGANSQQQTAEGRGARREGKEPVFNKVQTKALQEAMYHSAESNHLDVTMELRGLKVGWTLHCWMHSLATAHEMRLDSVIDQLLQDFLQVCPDDYSTQFVQECLPLLFNIFRYNKKEGTTLLLADIFCTCFGWEPIKPIRDTTLSSGSRIDPKFVNNPELSDVQFRVEGRVFYGHKIVLVTSSPRFRNMLSSKLCEGNPPIVQINDIRYHIFQIVMEFLYHGGCATLEVNQSDVLELMAAANFFQLDGLLRYCEAQCSTMVDLDNIVSMYIHAKVYNAAQLLEYCQGFLLQNMVALLTYDDSVKRLLFAKKLPNHDVLAGLLLTLQSRIKARRSQQQNKIKA</sequence>
<feature type="compositionally biased region" description="Pro residues" evidence="4">
    <location>
        <begin position="194"/>
        <end position="203"/>
    </location>
</feature>
<evidence type="ECO:0000259" key="5">
    <source>
        <dbReference type="PROSITE" id="PS50097"/>
    </source>
</evidence>
<accession>E2C0V9</accession>
<dbReference type="InterPro" id="IPR011333">
    <property type="entry name" value="SKP1/BTB/POZ_sf"/>
</dbReference>
<dbReference type="PROSITE" id="PS50097">
    <property type="entry name" value="BTB"/>
    <property type="match status" value="1"/>
</dbReference>
<dbReference type="PROSITE" id="PS50088">
    <property type="entry name" value="ANK_REPEAT"/>
    <property type="match status" value="1"/>
</dbReference>
<keyword evidence="7" id="KW-1185">Reference proteome</keyword>
<dbReference type="SUPFAM" id="SSF48403">
    <property type="entry name" value="Ankyrin repeat"/>
    <property type="match status" value="1"/>
</dbReference>
<dbReference type="CDD" id="cd22913">
    <property type="entry name" value="HFD_ABTB2-like"/>
    <property type="match status" value="1"/>
</dbReference>
<evidence type="ECO:0000256" key="3">
    <source>
        <dbReference type="PROSITE-ProRule" id="PRU00023"/>
    </source>
</evidence>
<feature type="compositionally biased region" description="Low complexity" evidence="4">
    <location>
        <begin position="403"/>
        <end position="412"/>
    </location>
</feature>
<reference evidence="6 7" key="1">
    <citation type="journal article" date="2010" name="Science">
        <title>Genomic comparison of the ants Camponotus floridanus and Harpegnathos saltator.</title>
        <authorList>
            <person name="Bonasio R."/>
            <person name="Zhang G."/>
            <person name="Ye C."/>
            <person name="Mutti N.S."/>
            <person name="Fang X."/>
            <person name="Qin N."/>
            <person name="Donahue G."/>
            <person name="Yang P."/>
            <person name="Li Q."/>
            <person name="Li C."/>
            <person name="Zhang P."/>
            <person name="Huang Z."/>
            <person name="Berger S.L."/>
            <person name="Reinberg D."/>
            <person name="Wang J."/>
            <person name="Liebig J."/>
        </authorList>
    </citation>
    <scope>NUCLEOTIDE SEQUENCE [LARGE SCALE GENOMIC DNA]</scope>
    <source>
        <strain evidence="6 7">R22 G/1</strain>
    </source>
</reference>
<organism evidence="7">
    <name type="scientific">Harpegnathos saltator</name>
    <name type="common">Jerdon's jumping ant</name>
    <dbReference type="NCBI Taxonomy" id="610380"/>
    <lineage>
        <taxon>Eukaryota</taxon>
        <taxon>Metazoa</taxon>
        <taxon>Ecdysozoa</taxon>
        <taxon>Arthropoda</taxon>
        <taxon>Hexapoda</taxon>
        <taxon>Insecta</taxon>
        <taxon>Pterygota</taxon>
        <taxon>Neoptera</taxon>
        <taxon>Endopterygota</taxon>
        <taxon>Hymenoptera</taxon>
        <taxon>Apocrita</taxon>
        <taxon>Aculeata</taxon>
        <taxon>Formicoidea</taxon>
        <taxon>Formicidae</taxon>
        <taxon>Ponerinae</taxon>
        <taxon>Ponerini</taxon>
        <taxon>Harpegnathos</taxon>
    </lineage>
</organism>
<dbReference type="FunCoup" id="E2C0V9">
    <property type="interactions" value="27"/>
</dbReference>
<dbReference type="EMBL" id="GL451850">
    <property type="protein sequence ID" value="EFN78395.1"/>
    <property type="molecule type" value="Genomic_DNA"/>
</dbReference>
<dbReference type="Pfam" id="PF12796">
    <property type="entry name" value="Ank_2"/>
    <property type="match status" value="1"/>
</dbReference>
<feature type="region of interest" description="Disordered" evidence="4">
    <location>
        <begin position="347"/>
        <end position="463"/>
    </location>
</feature>
<keyword evidence="2 3" id="KW-0040">ANK repeat</keyword>
<feature type="compositionally biased region" description="Polar residues" evidence="4">
    <location>
        <begin position="436"/>
        <end position="450"/>
    </location>
</feature>
<feature type="compositionally biased region" description="Polar residues" evidence="4">
    <location>
        <begin position="984"/>
        <end position="999"/>
    </location>
</feature>
<dbReference type="SMART" id="SM00225">
    <property type="entry name" value="BTB"/>
    <property type="match status" value="1"/>
</dbReference>
<protein>
    <submittedName>
        <fullName evidence="6">Ankyrin repeat and BTB/POZ domain-containing protein 2</fullName>
    </submittedName>
</protein>
<dbReference type="OrthoDB" id="2316821at2759"/>
<feature type="compositionally biased region" description="Basic and acidic residues" evidence="4">
    <location>
        <begin position="144"/>
        <end position="154"/>
    </location>
</feature>
<feature type="compositionally biased region" description="Polar residues" evidence="4">
    <location>
        <begin position="962"/>
        <end position="977"/>
    </location>
</feature>
<dbReference type="InterPro" id="IPR052089">
    <property type="entry name" value="Ankyrin-BTB/POZ_domain"/>
</dbReference>
<gene>
    <name evidence="6" type="ORF">EAI_13664</name>
</gene>
<dbReference type="PANTHER" id="PTHR46071:SF2">
    <property type="entry name" value="ANKYRIN REPEAT AND BTB_POZ DOMAIN-CONTAINING PROTEIN 2-LIKE PROTEIN"/>
    <property type="match status" value="1"/>
</dbReference>
<dbReference type="OMA" id="LQCNGST"/>
<dbReference type="PANTHER" id="PTHR46071">
    <property type="entry name" value="ANKYRIN REPEAT AND BTB/POZ DOMAIN-CONTAINING"/>
    <property type="match status" value="1"/>
</dbReference>
<dbReference type="SUPFAM" id="SSF54695">
    <property type="entry name" value="POZ domain"/>
    <property type="match status" value="1"/>
</dbReference>
<dbReference type="Gene3D" id="3.30.710.10">
    <property type="entry name" value="Potassium Channel Kv1.1, Chain A"/>
    <property type="match status" value="1"/>
</dbReference>
<dbReference type="Pfam" id="PF26281">
    <property type="entry name" value="Histone_ABTB"/>
    <property type="match status" value="1"/>
</dbReference>
<feature type="region of interest" description="Disordered" evidence="4">
    <location>
        <begin position="961"/>
        <end position="1018"/>
    </location>
</feature>
<dbReference type="Pfam" id="PF00023">
    <property type="entry name" value="Ank"/>
    <property type="match status" value="1"/>
</dbReference>
<feature type="region of interest" description="Disordered" evidence="4">
    <location>
        <begin position="128"/>
        <end position="169"/>
    </location>
</feature>
<proteinExistence type="predicted"/>
<feature type="region of interest" description="Disordered" evidence="4">
    <location>
        <begin position="181"/>
        <end position="257"/>
    </location>
</feature>
<dbReference type="InterPro" id="IPR036770">
    <property type="entry name" value="Ankyrin_rpt-contain_sf"/>
</dbReference>
<dbReference type="STRING" id="610380.E2C0V9"/>
<dbReference type="CDD" id="cd18297">
    <property type="entry name" value="BTB_POZ_ABTB2-like"/>
    <property type="match status" value="1"/>
</dbReference>
<dbReference type="InParanoid" id="E2C0V9"/>
<name>E2C0V9_HARSA</name>
<feature type="compositionally biased region" description="Basic residues" evidence="4">
    <location>
        <begin position="359"/>
        <end position="368"/>
    </location>
</feature>
<dbReference type="CDD" id="cd18491">
    <property type="entry name" value="BACK_ABTB2_like"/>
    <property type="match status" value="1"/>
</dbReference>
<dbReference type="SUPFAM" id="SSF47113">
    <property type="entry name" value="Histone-fold"/>
    <property type="match status" value="1"/>
</dbReference>
<dbReference type="InterPro" id="IPR059008">
    <property type="entry name" value="ABTB2/3_histone"/>
</dbReference>
<dbReference type="SMART" id="SM00248">
    <property type="entry name" value="ANK"/>
    <property type="match status" value="4"/>
</dbReference>
<feature type="domain" description="BTB" evidence="5">
    <location>
        <begin position="1330"/>
        <end position="1391"/>
    </location>
</feature>
<dbReference type="Proteomes" id="UP000008237">
    <property type="component" value="Unassembled WGS sequence"/>
</dbReference>
<evidence type="ECO:0000256" key="2">
    <source>
        <dbReference type="ARBA" id="ARBA00023043"/>
    </source>
</evidence>
<evidence type="ECO:0000313" key="7">
    <source>
        <dbReference type="Proteomes" id="UP000008237"/>
    </source>
</evidence>
<evidence type="ECO:0000256" key="1">
    <source>
        <dbReference type="ARBA" id="ARBA00022737"/>
    </source>
</evidence>
<feature type="repeat" description="ANK" evidence="3">
    <location>
        <begin position="932"/>
        <end position="964"/>
    </location>
</feature>
<dbReference type="InterPro" id="IPR009072">
    <property type="entry name" value="Histone-fold"/>
</dbReference>
<dbReference type="Gene3D" id="1.25.40.20">
    <property type="entry name" value="Ankyrin repeat-containing domain"/>
    <property type="match status" value="2"/>
</dbReference>
<feature type="compositionally biased region" description="Basic and acidic residues" evidence="4">
    <location>
        <begin position="369"/>
        <end position="381"/>
    </location>
</feature>
<keyword evidence="1" id="KW-0677">Repeat</keyword>
<feature type="region of interest" description="Disordered" evidence="4">
    <location>
        <begin position="1171"/>
        <end position="1191"/>
    </location>
</feature>
<dbReference type="PROSITE" id="PS50297">
    <property type="entry name" value="ANK_REP_REGION"/>
    <property type="match status" value="1"/>
</dbReference>
<evidence type="ECO:0000313" key="6">
    <source>
        <dbReference type="EMBL" id="EFN78395.1"/>
    </source>
</evidence>
<dbReference type="Gene3D" id="1.10.20.10">
    <property type="entry name" value="Histone, subunit A"/>
    <property type="match status" value="1"/>
</dbReference>
<dbReference type="Pfam" id="PF00651">
    <property type="entry name" value="BTB"/>
    <property type="match status" value="1"/>
</dbReference>
<evidence type="ECO:0000256" key="4">
    <source>
        <dbReference type="SAM" id="MobiDB-lite"/>
    </source>
</evidence>
<feature type="compositionally biased region" description="Low complexity" evidence="4">
    <location>
        <begin position="1001"/>
        <end position="1013"/>
    </location>
</feature>
<dbReference type="InterPro" id="IPR000210">
    <property type="entry name" value="BTB/POZ_dom"/>
</dbReference>
<dbReference type="FunFam" id="3.30.710.10:FF:000030">
    <property type="entry name" value="Ankyrin repeat and BTB/POZ domain-containing protein BTBD11"/>
    <property type="match status" value="1"/>
</dbReference>
<dbReference type="GO" id="GO:0046982">
    <property type="term" value="F:protein heterodimerization activity"/>
    <property type="evidence" value="ECO:0007669"/>
    <property type="project" value="InterPro"/>
</dbReference>